<keyword evidence="9" id="KW-0811">Translocation</keyword>
<keyword evidence="12" id="KW-0675">Receptor</keyword>
<protein>
    <recommendedName>
        <fullName evidence="3">Mitochondrial import receptor subunit TOM22 homolog</fullName>
    </recommendedName>
</protein>
<comment type="caution">
    <text evidence="15">The sequence shown here is derived from an EMBL/GenBank/DDBJ whole genome shotgun (WGS) entry which is preliminary data.</text>
</comment>
<feature type="region of interest" description="Disordered" evidence="13">
    <location>
        <begin position="125"/>
        <end position="145"/>
    </location>
</feature>
<dbReference type="PANTHER" id="PTHR12504">
    <property type="entry name" value="MITOCHONDRIAL IMPORT RECEPTOR SUBUNIT TOM22"/>
    <property type="match status" value="1"/>
</dbReference>
<sequence length="145" mass="16109">MAPGDDNDSGMESQDGSQSLDQQDTETEKKQPEIENADDDDEPEETIAERLWGLTEMFPESVRNATYATVVGTQSGLKCAYNFSRSTLWIVFSTSIILFAPVIFEVERAQMEEIHKNQQKQMLLGPNSAISGGVPPPLLPSMQQR</sequence>
<dbReference type="EMBL" id="JAPWTJ010002627">
    <property type="protein sequence ID" value="KAJ8965339.1"/>
    <property type="molecule type" value="Genomic_DNA"/>
</dbReference>
<keyword evidence="4" id="KW-0813">Transport</keyword>
<keyword evidence="16" id="KW-1185">Reference proteome</keyword>
<keyword evidence="6" id="KW-1000">Mitochondrion outer membrane</keyword>
<keyword evidence="11 14" id="KW-0472">Membrane</keyword>
<dbReference type="Proteomes" id="UP001162164">
    <property type="component" value="Unassembled WGS sequence"/>
</dbReference>
<evidence type="ECO:0000256" key="3">
    <source>
        <dbReference type="ARBA" id="ARBA00016229"/>
    </source>
</evidence>
<evidence type="ECO:0000256" key="8">
    <source>
        <dbReference type="ARBA" id="ARBA00022989"/>
    </source>
</evidence>
<evidence type="ECO:0000256" key="11">
    <source>
        <dbReference type="ARBA" id="ARBA00023136"/>
    </source>
</evidence>
<feature type="region of interest" description="Disordered" evidence="13">
    <location>
        <begin position="1"/>
        <end position="45"/>
    </location>
</feature>
<keyword evidence="10" id="KW-0496">Mitochondrion</keyword>
<keyword evidence="8 14" id="KW-1133">Transmembrane helix</keyword>
<comment type="subcellular location">
    <subcellularLocation>
        <location evidence="1">Mitochondrion outer membrane</location>
        <topology evidence="1">Single-pass membrane protein</topology>
    </subcellularLocation>
</comment>
<evidence type="ECO:0000256" key="1">
    <source>
        <dbReference type="ARBA" id="ARBA00004572"/>
    </source>
</evidence>
<dbReference type="InterPro" id="IPR005683">
    <property type="entry name" value="Tom22"/>
</dbReference>
<evidence type="ECO:0000256" key="9">
    <source>
        <dbReference type="ARBA" id="ARBA00023010"/>
    </source>
</evidence>
<proteinExistence type="inferred from homology"/>
<reference evidence="15" key="1">
    <citation type="journal article" date="2023" name="Insect Mol. Biol.">
        <title>Genome sequencing provides insights into the evolution of gene families encoding plant cell wall-degrading enzymes in longhorned beetles.</title>
        <authorList>
            <person name="Shin N.R."/>
            <person name="Okamura Y."/>
            <person name="Kirsch R."/>
            <person name="Pauchet Y."/>
        </authorList>
    </citation>
    <scope>NUCLEOTIDE SEQUENCE</scope>
    <source>
        <strain evidence="15">MMC_N1</strain>
    </source>
</reference>
<feature type="compositionally biased region" description="Low complexity" evidence="13">
    <location>
        <begin position="13"/>
        <end position="22"/>
    </location>
</feature>
<evidence type="ECO:0000256" key="10">
    <source>
        <dbReference type="ARBA" id="ARBA00023128"/>
    </source>
</evidence>
<gene>
    <name evidence="15" type="ORF">NQ317_002831</name>
</gene>
<evidence type="ECO:0000256" key="13">
    <source>
        <dbReference type="SAM" id="MobiDB-lite"/>
    </source>
</evidence>
<dbReference type="Pfam" id="PF04281">
    <property type="entry name" value="Tom22"/>
    <property type="match status" value="1"/>
</dbReference>
<evidence type="ECO:0000313" key="15">
    <source>
        <dbReference type="EMBL" id="KAJ8965339.1"/>
    </source>
</evidence>
<dbReference type="CDD" id="cd22884">
    <property type="entry name" value="TOM22"/>
    <property type="match status" value="1"/>
</dbReference>
<evidence type="ECO:0000256" key="4">
    <source>
        <dbReference type="ARBA" id="ARBA00022448"/>
    </source>
</evidence>
<keyword evidence="7" id="KW-0653">Protein transport</keyword>
<dbReference type="PANTHER" id="PTHR12504:SF0">
    <property type="entry name" value="MITOCHONDRIAL IMPORT RECEPTOR SUBUNIT TOM22 HOMOLOG"/>
    <property type="match status" value="1"/>
</dbReference>
<evidence type="ECO:0000256" key="7">
    <source>
        <dbReference type="ARBA" id="ARBA00022927"/>
    </source>
</evidence>
<organism evidence="15 16">
    <name type="scientific">Molorchus minor</name>
    <dbReference type="NCBI Taxonomy" id="1323400"/>
    <lineage>
        <taxon>Eukaryota</taxon>
        <taxon>Metazoa</taxon>
        <taxon>Ecdysozoa</taxon>
        <taxon>Arthropoda</taxon>
        <taxon>Hexapoda</taxon>
        <taxon>Insecta</taxon>
        <taxon>Pterygota</taxon>
        <taxon>Neoptera</taxon>
        <taxon>Endopterygota</taxon>
        <taxon>Coleoptera</taxon>
        <taxon>Polyphaga</taxon>
        <taxon>Cucujiformia</taxon>
        <taxon>Chrysomeloidea</taxon>
        <taxon>Cerambycidae</taxon>
        <taxon>Lamiinae</taxon>
        <taxon>Monochamini</taxon>
        <taxon>Molorchus</taxon>
    </lineage>
</organism>
<keyword evidence="5 14" id="KW-0812">Transmembrane</keyword>
<evidence type="ECO:0000256" key="12">
    <source>
        <dbReference type="ARBA" id="ARBA00023170"/>
    </source>
</evidence>
<feature type="transmembrane region" description="Helical" evidence="14">
    <location>
        <begin position="87"/>
        <end position="106"/>
    </location>
</feature>
<accession>A0ABQ9ITL4</accession>
<evidence type="ECO:0000256" key="2">
    <source>
        <dbReference type="ARBA" id="ARBA00009874"/>
    </source>
</evidence>
<evidence type="ECO:0000256" key="5">
    <source>
        <dbReference type="ARBA" id="ARBA00022692"/>
    </source>
</evidence>
<feature type="compositionally biased region" description="Acidic residues" evidence="13">
    <location>
        <begin position="35"/>
        <end position="45"/>
    </location>
</feature>
<name>A0ABQ9ITL4_9CUCU</name>
<evidence type="ECO:0000256" key="14">
    <source>
        <dbReference type="SAM" id="Phobius"/>
    </source>
</evidence>
<evidence type="ECO:0000313" key="16">
    <source>
        <dbReference type="Proteomes" id="UP001162164"/>
    </source>
</evidence>
<comment type="similarity">
    <text evidence="2">Belongs to the Tom22 family.</text>
</comment>
<evidence type="ECO:0000256" key="6">
    <source>
        <dbReference type="ARBA" id="ARBA00022787"/>
    </source>
</evidence>